<dbReference type="InterPro" id="IPR009048">
    <property type="entry name" value="A-macroglobulin_rcpt-bd"/>
</dbReference>
<gene>
    <name evidence="12" type="ORF">C0J50_15456</name>
</gene>
<dbReference type="InterPro" id="IPR041555">
    <property type="entry name" value="MG3"/>
</dbReference>
<dbReference type="InterPro" id="IPR001599">
    <property type="entry name" value="Macroglobln_a2"/>
</dbReference>
<dbReference type="FunFam" id="2.60.40.690:FF:000002">
    <property type="entry name" value="Complement C4 isoform-A"/>
    <property type="match status" value="1"/>
</dbReference>
<dbReference type="SMART" id="SM01361">
    <property type="entry name" value="A2M_recep"/>
    <property type="match status" value="1"/>
</dbReference>
<dbReference type="Proteomes" id="UP001205998">
    <property type="component" value="Unassembled WGS sequence"/>
</dbReference>
<dbReference type="Pfam" id="PF00207">
    <property type="entry name" value="A2M"/>
    <property type="match status" value="1"/>
</dbReference>
<dbReference type="PROSITE" id="PS50189">
    <property type="entry name" value="NTR"/>
    <property type="match status" value="1"/>
</dbReference>
<dbReference type="Gene3D" id="2.60.40.1940">
    <property type="match status" value="1"/>
</dbReference>
<dbReference type="GO" id="GO:0006956">
    <property type="term" value="P:complement activation"/>
    <property type="evidence" value="ECO:0007669"/>
    <property type="project" value="TreeGrafter"/>
</dbReference>
<evidence type="ECO:0000256" key="3">
    <source>
        <dbReference type="ARBA" id="ARBA00022525"/>
    </source>
</evidence>
<dbReference type="Gene3D" id="2.60.40.10">
    <property type="entry name" value="Immunoglobulins"/>
    <property type="match status" value="2"/>
</dbReference>
<dbReference type="SUPFAM" id="SSF48239">
    <property type="entry name" value="Terpenoid cyclases/Protein prenyltransferases"/>
    <property type="match status" value="1"/>
</dbReference>
<comment type="subcellular location">
    <subcellularLocation>
        <location evidence="1">Secreted</location>
    </subcellularLocation>
</comment>
<keyword evidence="9" id="KW-0325">Glycoprotein</keyword>
<dbReference type="Gene3D" id="2.60.40.690">
    <property type="entry name" value="Alpha-macroglobulin, receptor-binding domain"/>
    <property type="match status" value="1"/>
</dbReference>
<dbReference type="Pfam" id="PF01835">
    <property type="entry name" value="MG2"/>
    <property type="match status" value="1"/>
</dbReference>
<keyword evidence="5" id="KW-0732">Signal</keyword>
<dbReference type="FunFam" id="2.60.40.10:FF:000155">
    <property type="entry name" value="complement C3 isoform X1"/>
    <property type="match status" value="1"/>
</dbReference>
<dbReference type="PANTHER" id="PTHR11412:SF86">
    <property type="entry name" value="COMPLEMENT C4-A-RELATED"/>
    <property type="match status" value="1"/>
</dbReference>
<evidence type="ECO:0000256" key="1">
    <source>
        <dbReference type="ARBA" id="ARBA00004613"/>
    </source>
</evidence>
<dbReference type="FunFam" id="2.60.40.1930:FF:000001">
    <property type="entry name" value="CD109 isoform 3"/>
    <property type="match status" value="1"/>
</dbReference>
<dbReference type="SUPFAM" id="SSF50242">
    <property type="entry name" value="TIMP-like"/>
    <property type="match status" value="1"/>
</dbReference>
<organism evidence="12 13">
    <name type="scientific">Silurus asotus</name>
    <name type="common">Amur catfish</name>
    <name type="synonym">Parasilurus asotus</name>
    <dbReference type="NCBI Taxonomy" id="30991"/>
    <lineage>
        <taxon>Eukaryota</taxon>
        <taxon>Metazoa</taxon>
        <taxon>Chordata</taxon>
        <taxon>Craniata</taxon>
        <taxon>Vertebrata</taxon>
        <taxon>Euteleostomi</taxon>
        <taxon>Actinopterygii</taxon>
        <taxon>Neopterygii</taxon>
        <taxon>Teleostei</taxon>
        <taxon>Ostariophysi</taxon>
        <taxon>Siluriformes</taxon>
        <taxon>Siluridae</taxon>
        <taxon>Silurus</taxon>
    </lineage>
</organism>
<evidence type="ECO:0000259" key="10">
    <source>
        <dbReference type="PROSITE" id="PS01178"/>
    </source>
</evidence>
<dbReference type="InterPro" id="IPR000020">
    <property type="entry name" value="Anaphylatoxin/fibulin"/>
</dbReference>
<dbReference type="CDD" id="cd02896">
    <property type="entry name" value="complement_C3_C4_C5"/>
    <property type="match status" value="1"/>
</dbReference>
<reference evidence="12" key="1">
    <citation type="submission" date="2018-07" db="EMBL/GenBank/DDBJ databases">
        <title>Comparative genomics of catfishes provides insights into carnivory and benthic adaptation.</title>
        <authorList>
            <person name="Zhang Y."/>
            <person name="Wang D."/>
            <person name="Peng Z."/>
            <person name="Zheng S."/>
            <person name="Shao F."/>
            <person name="Tao W."/>
        </authorList>
    </citation>
    <scope>NUCLEOTIDE SEQUENCE</scope>
    <source>
        <strain evidence="12">Chongqing</strain>
    </source>
</reference>
<dbReference type="InterPro" id="IPR041425">
    <property type="entry name" value="C3/4/5_MG1"/>
</dbReference>
<dbReference type="InterPro" id="IPR019742">
    <property type="entry name" value="MacrogloblnA2_CS"/>
</dbReference>
<dbReference type="FunFam" id="2.40.50.120:FF:000013">
    <property type="entry name" value="Complement C3"/>
    <property type="match status" value="1"/>
</dbReference>
<keyword evidence="4" id="KW-0646">Protease inhibitor</keyword>
<keyword evidence="13" id="KW-1185">Reference proteome</keyword>
<sequence>MIFLLVFVALVHSAVEEKAPKFLVIGPSVIHLGVEETVSVQLHEAIKPASVVLYFKDPMGNAKLSESKTVTLNEDNQYQAVVTLKAMKFLSLKHSDKRYINLVANINEHIKTVHVLVSTRRGYIFIQTDKTIYNPGETVKYRIFTLDNYLMPINDKINVQIFNSKDLLVYRHVLNSDQILQKTLTIPDIGIAGNWKITASYYDFPKSKSSVEFEVREYVLPSFEVKIEAAKQYLSLKSDDFQFRISARYTYGKSVSGAAYVRFGLIDGKGEKTYLPGIEKQIKVEDGHADVIVLTKDLQSAAKNQNIEHITDQYLYIAATVLEKASGEVEEAESSSVKIVTSPYVIDLSRTKKYFTPGGIFSILGTISFPDGTRAPNLKTKVDVTIDKQTTNMESTGDSSGNIAITFPVPMKTKQMFIRVHVPGDDDTDIVNDAKMNSKAISDESGSYLSVEVQHQILSPGQSLQVTLRDITTPGNSRPSHIYYLVVSKGRILQAGSVQRTELTSISLPFSVDMVPAFRLVAYYYSINNNIVADSVWVDVKDVCKGKLELVPFNELKPAQEFDVSIKTDPDSKVALSAVDSAVYILNKKGKLTPQKMFEFMNSYDLGCSAEIENSRSVLETAGLTFICNCKTNSSVLTAHKCFSDRQRHKRDLNALEHNHIMKETCIHWQLLYSVNSYKNQDRKCCEDGRKKGLMTKSCDQRMKYIMHQSKSCQEAFKKCCKVAAEKRKQDQLKRRMGNLGRTHGTGIEEDELDEVSIYIRSFFPQSWMWEILNADTSGNIRHSTIAPDSITTWEVQAVALSPTKGFCIADPQPLRVFRDFFISVKLPYSVKRNEQLEVKAVVFNYKQERLEVIVRMDQVAGLCSAGSGDVVQKVTVEPHSAIAVYFTVVPLIIGTIPIRILAYVSHNINDKIQKELKVVGEGELFFIESEYNIDAKTDKKLEFDIPAPEDEIPGQESTTHMSFKGGVMGESVDNCLNLEGVNELIKLPTGCAEQTMVKMSPAIHAMNYLDATNQWISLKAERREQAENMIQAGYTRVLMYKKDDGSYGAFLKTPSSIWLTAFIAKELTRARDIISVRESHIQDAVSYLISKQKANGAWDDPNPLYDRGMKGGVGQSEDDVPLTAYVLIAFNHAMPVYELGTDTELRVASEKARAYLLERFDAQQNLYAVAITAYALSLNNHQSPDATRAHRKLMDLATCDNTRCFWDVNGTVGGLDKAADAISVEATAYGLLHALTMQNEAKSQQIVTWLTEQRKYGGGFRSTQDTVVALEALSKFSIQRNDLEDLDLRVEICVNDKLRQDMHLNKKTALTQTAIEVKEVGKVVLNVKGQGKGTLAVMQTYRALKKHESFCDHFDLSVKVDGELQILSTEEDDEEKKLTDYYNYDYDARDEPMSRQDWFDLRTRRKRQAPEELQKENRLVYTVCVSKKQRNSTGMVLVDISLLTGLTPYIKDLEDNAKGTEQYIDHYDVHHNKVFLYFNQITEEETCVRFRAEQIVPVGLVQPAAAVIYDYYNPDRKCSVFYTMPKDNPMLAKLCEADVCTCAEGGCPRLKVTFSKNMERNTRFLHACFSPIVEYVYTIKILNFSQDGVFLYYSTLITKVLQAGKDITIQEGQVREVLHRLSCDELNLKIDADYLIMGQDDTTFGGNNNSRFRYILNNKVWIEEMPPASKCQATKSKQACLLLDSFIQSYSINQCTV</sequence>
<dbReference type="Gene3D" id="1.20.91.20">
    <property type="entry name" value="Anaphylotoxins (complement system)"/>
    <property type="match status" value="1"/>
</dbReference>
<dbReference type="PANTHER" id="PTHR11412">
    <property type="entry name" value="MACROGLOBULIN / COMPLEMENT"/>
    <property type="match status" value="1"/>
</dbReference>
<dbReference type="InterPro" id="IPR002890">
    <property type="entry name" value="MG2"/>
</dbReference>
<dbReference type="InterPro" id="IPR047565">
    <property type="entry name" value="Alpha-macroglob_thiol-ester_cl"/>
</dbReference>
<dbReference type="Pfam" id="PF17791">
    <property type="entry name" value="MG3"/>
    <property type="match status" value="1"/>
</dbReference>
<dbReference type="GO" id="GO:0004867">
    <property type="term" value="F:serine-type endopeptidase inhibitor activity"/>
    <property type="evidence" value="ECO:0007669"/>
    <property type="project" value="UniProtKB-KW"/>
</dbReference>
<dbReference type="InterPro" id="IPR036595">
    <property type="entry name" value="A-macroglobulin_rcpt-bd_sf"/>
</dbReference>
<evidence type="ECO:0000256" key="2">
    <source>
        <dbReference type="ARBA" id="ARBA00010952"/>
    </source>
</evidence>
<proteinExistence type="inferred from homology"/>
<accession>A0AAD5B029</accession>
<dbReference type="SUPFAM" id="SSF47686">
    <property type="entry name" value="Anaphylotoxins (complement system)"/>
    <property type="match status" value="1"/>
</dbReference>
<dbReference type="EMBL" id="MU551576">
    <property type="protein sequence ID" value="KAI5624980.1"/>
    <property type="molecule type" value="Genomic_DNA"/>
</dbReference>
<dbReference type="SMART" id="SM01419">
    <property type="entry name" value="Thiol-ester_cl"/>
    <property type="match status" value="1"/>
</dbReference>
<evidence type="ECO:0000256" key="7">
    <source>
        <dbReference type="ARBA" id="ARBA00022966"/>
    </source>
</evidence>
<dbReference type="PROSITE" id="PS01177">
    <property type="entry name" value="ANAPHYLATOXIN_1"/>
    <property type="match status" value="1"/>
</dbReference>
<dbReference type="Pfam" id="PF17790">
    <property type="entry name" value="MG1"/>
    <property type="match status" value="1"/>
</dbReference>
<comment type="caution">
    <text evidence="12">The sequence shown here is derived from an EMBL/GenBank/DDBJ whole genome shotgun (WGS) entry which is preliminary data.</text>
</comment>
<dbReference type="Gene3D" id="6.20.50.160">
    <property type="match status" value="1"/>
</dbReference>
<evidence type="ECO:0000313" key="13">
    <source>
        <dbReference type="Proteomes" id="UP001205998"/>
    </source>
</evidence>
<evidence type="ECO:0000256" key="9">
    <source>
        <dbReference type="ARBA" id="ARBA00023180"/>
    </source>
</evidence>
<dbReference type="InterPro" id="IPR013783">
    <property type="entry name" value="Ig-like_fold"/>
</dbReference>
<evidence type="ECO:0000256" key="8">
    <source>
        <dbReference type="ARBA" id="ARBA00023157"/>
    </source>
</evidence>
<keyword evidence="8" id="KW-1015">Disulfide bond</keyword>
<dbReference type="GO" id="GO:0005615">
    <property type="term" value="C:extracellular space"/>
    <property type="evidence" value="ECO:0007669"/>
    <property type="project" value="InterPro"/>
</dbReference>
<feature type="domain" description="Anaphylatoxin-like" evidence="10">
    <location>
        <begin position="685"/>
        <end position="721"/>
    </location>
</feature>
<dbReference type="PROSITE" id="PS01178">
    <property type="entry name" value="ANAPHYLATOXIN_2"/>
    <property type="match status" value="1"/>
</dbReference>
<dbReference type="SMART" id="SM00104">
    <property type="entry name" value="ANATO"/>
    <property type="match status" value="1"/>
</dbReference>
<dbReference type="SMART" id="SM01360">
    <property type="entry name" value="A2M"/>
    <property type="match status" value="1"/>
</dbReference>
<evidence type="ECO:0000256" key="6">
    <source>
        <dbReference type="ARBA" id="ARBA00022900"/>
    </source>
</evidence>
<dbReference type="Gene3D" id="2.60.120.1540">
    <property type="match status" value="1"/>
</dbReference>
<keyword evidence="3" id="KW-0964">Secreted</keyword>
<dbReference type="SMART" id="SM01359">
    <property type="entry name" value="A2M_N_2"/>
    <property type="match status" value="1"/>
</dbReference>
<dbReference type="InterPro" id="IPR011626">
    <property type="entry name" value="Alpha-macroglobulin_TED"/>
</dbReference>
<dbReference type="Pfam" id="PF01821">
    <property type="entry name" value="ANATO"/>
    <property type="match status" value="1"/>
</dbReference>
<dbReference type="CDD" id="cd00017">
    <property type="entry name" value="ANATO"/>
    <property type="match status" value="1"/>
</dbReference>
<keyword evidence="7" id="KW-0882">Thioester bond</keyword>
<evidence type="ECO:0000256" key="5">
    <source>
        <dbReference type="ARBA" id="ARBA00022729"/>
    </source>
</evidence>
<evidence type="ECO:0000313" key="12">
    <source>
        <dbReference type="EMBL" id="KAI5624980.1"/>
    </source>
</evidence>
<dbReference type="InterPro" id="IPR018081">
    <property type="entry name" value="Anaphylatoxin_comp_syst"/>
</dbReference>
<dbReference type="InterPro" id="IPR011625">
    <property type="entry name" value="A2M_N_BRD"/>
</dbReference>
<dbReference type="Pfam" id="PF07678">
    <property type="entry name" value="TED_complement"/>
    <property type="match status" value="1"/>
</dbReference>
<dbReference type="InterPro" id="IPR008993">
    <property type="entry name" value="TIMP-like_OB-fold"/>
</dbReference>
<keyword evidence="6" id="KW-0722">Serine protease inhibitor</keyword>
<dbReference type="InterPro" id="IPR008930">
    <property type="entry name" value="Terpenoid_cyclase/PrenylTrfase"/>
</dbReference>
<dbReference type="Gene3D" id="2.60.40.1930">
    <property type="match status" value="3"/>
</dbReference>
<evidence type="ECO:0000256" key="4">
    <source>
        <dbReference type="ARBA" id="ARBA00022690"/>
    </source>
</evidence>
<name>A0AAD5B029_SILAS</name>
<dbReference type="Gene3D" id="2.40.50.120">
    <property type="match status" value="1"/>
</dbReference>
<dbReference type="FunFam" id="2.60.40.1940:FF:000001">
    <property type="entry name" value="Complement component C3"/>
    <property type="match status" value="1"/>
</dbReference>
<dbReference type="FunFam" id="6.20.50.160:FF:000001">
    <property type="entry name" value="Complement component 4"/>
    <property type="match status" value="1"/>
</dbReference>
<dbReference type="Pfam" id="PF01759">
    <property type="entry name" value="NTR"/>
    <property type="match status" value="1"/>
</dbReference>
<comment type="similarity">
    <text evidence="2">Belongs to the protease inhibitor I39 (alpha-2-macroglobulin) family.</text>
</comment>
<dbReference type="InterPro" id="IPR050473">
    <property type="entry name" value="A2M/Complement_sys"/>
</dbReference>
<dbReference type="InterPro" id="IPR018933">
    <property type="entry name" value="Netrin_module_non-TIMP"/>
</dbReference>
<dbReference type="InterPro" id="IPR001134">
    <property type="entry name" value="Netrin_domain"/>
</dbReference>
<dbReference type="Pfam" id="PF07703">
    <property type="entry name" value="A2M_BRD"/>
    <property type="match status" value="1"/>
</dbReference>
<dbReference type="Pfam" id="PF07677">
    <property type="entry name" value="A2M_recep"/>
    <property type="match status" value="1"/>
</dbReference>
<feature type="domain" description="NTR" evidence="11">
    <location>
        <begin position="1548"/>
        <end position="1696"/>
    </location>
</feature>
<evidence type="ECO:0000259" key="11">
    <source>
        <dbReference type="PROSITE" id="PS50189"/>
    </source>
</evidence>
<dbReference type="SUPFAM" id="SSF49410">
    <property type="entry name" value="Alpha-macroglobulin receptor domain"/>
    <property type="match status" value="1"/>
</dbReference>
<dbReference type="Gene3D" id="2.20.130.20">
    <property type="match status" value="1"/>
</dbReference>
<dbReference type="Gene3D" id="1.50.10.20">
    <property type="match status" value="1"/>
</dbReference>
<dbReference type="SMART" id="SM00643">
    <property type="entry name" value="C345C"/>
    <property type="match status" value="1"/>
</dbReference>
<protein>
    <submittedName>
        <fullName evidence="12">Complement C4-B isoform X1</fullName>
    </submittedName>
</protein>
<dbReference type="PROSITE" id="PS00477">
    <property type="entry name" value="ALPHA_2_MACROGLOBULIN"/>
    <property type="match status" value="1"/>
</dbReference>